<evidence type="ECO:0000256" key="9">
    <source>
        <dbReference type="PROSITE-ProRule" id="PRU10055"/>
    </source>
</evidence>
<keyword evidence="6" id="KW-0119">Carbohydrate metabolism</keyword>
<dbReference type="RefSeq" id="WP_198323828.1">
    <property type="nucleotide sequence ID" value="NZ_CP104311.1"/>
</dbReference>
<keyword evidence="8" id="KW-0624">Polysaccharide degradation</keyword>
<dbReference type="PANTHER" id="PTHR10353">
    <property type="entry name" value="GLYCOSYL HYDROLASE"/>
    <property type="match status" value="1"/>
</dbReference>
<dbReference type="InterPro" id="IPR001360">
    <property type="entry name" value="Glyco_hydro_1"/>
</dbReference>
<dbReference type="InterPro" id="IPR033132">
    <property type="entry name" value="GH_1_N_CS"/>
</dbReference>
<dbReference type="InterPro" id="IPR017853">
    <property type="entry name" value="GH"/>
</dbReference>
<evidence type="ECO:0000313" key="11">
    <source>
        <dbReference type="EMBL" id="WWF01606.1"/>
    </source>
</evidence>
<evidence type="ECO:0000313" key="12">
    <source>
        <dbReference type="Proteomes" id="UP001359308"/>
    </source>
</evidence>
<dbReference type="Proteomes" id="UP001359308">
    <property type="component" value="Chromosome"/>
</dbReference>
<evidence type="ECO:0000256" key="3">
    <source>
        <dbReference type="ARBA" id="ARBA00012744"/>
    </source>
</evidence>
<dbReference type="EMBL" id="CP104311">
    <property type="protein sequence ID" value="WWF01606.1"/>
    <property type="molecule type" value="Genomic_DNA"/>
</dbReference>
<gene>
    <name evidence="11" type="ORF">N4J17_14220</name>
</gene>
<keyword evidence="4 10" id="KW-0378">Hydrolase</keyword>
<dbReference type="Pfam" id="PF00232">
    <property type="entry name" value="Glyco_hydro_1"/>
    <property type="match status" value="1"/>
</dbReference>
<dbReference type="PROSITE" id="PS00572">
    <property type="entry name" value="GLYCOSYL_HYDROL_F1_1"/>
    <property type="match status" value="1"/>
</dbReference>
<dbReference type="GO" id="GO:0008422">
    <property type="term" value="F:beta-glucosidase activity"/>
    <property type="evidence" value="ECO:0007669"/>
    <property type="project" value="UniProtKB-EC"/>
</dbReference>
<dbReference type="InterPro" id="IPR017736">
    <property type="entry name" value="Glyco_hydro_1_beta-glucosidase"/>
</dbReference>
<evidence type="ECO:0000256" key="2">
    <source>
        <dbReference type="ARBA" id="ARBA00010838"/>
    </source>
</evidence>
<name>A0ABZ2F5M1_METCP</name>
<dbReference type="PROSITE" id="PS00653">
    <property type="entry name" value="GLYCOSYL_HYDROL_F1_2"/>
    <property type="match status" value="1"/>
</dbReference>
<dbReference type="EC" id="3.2.1.21" evidence="3 10"/>
<dbReference type="InterPro" id="IPR018120">
    <property type="entry name" value="Glyco_hydro_1_AS"/>
</dbReference>
<evidence type="ECO:0000256" key="8">
    <source>
        <dbReference type="ARBA" id="ARBA00023326"/>
    </source>
</evidence>
<evidence type="ECO:0000256" key="5">
    <source>
        <dbReference type="ARBA" id="ARBA00023001"/>
    </source>
</evidence>
<keyword evidence="12" id="KW-1185">Reference proteome</keyword>
<accession>A0ABZ2F5M1</accession>
<protein>
    <recommendedName>
        <fullName evidence="3 10">Beta-glucosidase</fullName>
        <ecNumber evidence="3 10">3.2.1.21</ecNumber>
    </recommendedName>
</protein>
<evidence type="ECO:0000256" key="10">
    <source>
        <dbReference type="RuleBase" id="RU361175"/>
    </source>
</evidence>
<evidence type="ECO:0000256" key="7">
    <source>
        <dbReference type="ARBA" id="ARBA00023295"/>
    </source>
</evidence>
<evidence type="ECO:0000256" key="6">
    <source>
        <dbReference type="ARBA" id="ARBA00023277"/>
    </source>
</evidence>
<dbReference type="PRINTS" id="PR00131">
    <property type="entry name" value="GLHYDRLASE1"/>
</dbReference>
<reference evidence="11 12" key="1">
    <citation type="submission" date="2022-09" db="EMBL/GenBank/DDBJ databases">
        <authorList>
            <person name="Giprobiosintez L."/>
        </authorList>
    </citation>
    <scope>NUCLEOTIDE SEQUENCE [LARGE SCALE GENOMIC DNA]</scope>
    <source>
        <strain evidence="12">VKPM-B-12549 (GBS-15)</strain>
    </source>
</reference>
<comment type="similarity">
    <text evidence="2 10">Belongs to the glycosyl hydrolase 1 family.</text>
</comment>
<dbReference type="Gene3D" id="3.20.20.80">
    <property type="entry name" value="Glycosidases"/>
    <property type="match status" value="1"/>
</dbReference>
<comment type="catalytic activity">
    <reaction evidence="1 10">
        <text>Hydrolysis of terminal, non-reducing beta-D-glucosyl residues with release of beta-D-glucose.</text>
        <dbReference type="EC" id="3.2.1.21"/>
    </reaction>
</comment>
<feature type="active site" description="Nucleophile" evidence="9">
    <location>
        <position position="351"/>
    </location>
</feature>
<keyword evidence="5" id="KW-0136">Cellulose degradation</keyword>
<dbReference type="PANTHER" id="PTHR10353:SF36">
    <property type="entry name" value="LP05116P"/>
    <property type="match status" value="1"/>
</dbReference>
<evidence type="ECO:0000256" key="1">
    <source>
        <dbReference type="ARBA" id="ARBA00000448"/>
    </source>
</evidence>
<dbReference type="NCBIfam" id="TIGR03356">
    <property type="entry name" value="BGL"/>
    <property type="match status" value="1"/>
</dbReference>
<sequence>MSRYEFPEQFLWGAATSAYQVEGSPLADGAGPSNWHRFCRQPGRILNGDTGDTACDHYRRFQEDVALMKALGLSAYRFSIAWSRIFPEGKGRINRRGIAHYQALVETLLQHGIRPMATLYHWDLPAALEDLGGWANRDSAGWFADYAHTVIRSLGSEIDLWATLNEPWVVMDAGYVSGVHPPGHRSLKEAPWVTHNLLRAHALAVQAFRADGRGEIGLVVNLEPKYALTDSRDDRAAAERAHAYMNRQYLDPVLRGAYPEELAEIFASHWPCFESEDLRMIQEPIDYLGINYYTRAVVRHEPSDGPLKVTAVPQHGVEHTEMGWEVFPQGLKDILLWVKARYGDIPLYITENGAAFADPEGGDGRINDTRRIAYYRSHLRALHEAIAQGVDVRGYFAWSLLDNFEWTYGYARHFGLVQVDPRTQRRRPKASAEFYAEVAQSNGAVLDRDY</sequence>
<organism evidence="11 12">
    <name type="scientific">Methylococcus capsulatus</name>
    <dbReference type="NCBI Taxonomy" id="414"/>
    <lineage>
        <taxon>Bacteria</taxon>
        <taxon>Pseudomonadati</taxon>
        <taxon>Pseudomonadota</taxon>
        <taxon>Gammaproteobacteria</taxon>
        <taxon>Methylococcales</taxon>
        <taxon>Methylococcaceae</taxon>
        <taxon>Methylococcus</taxon>
    </lineage>
</organism>
<keyword evidence="7 10" id="KW-0326">Glycosidase</keyword>
<evidence type="ECO:0000256" key="4">
    <source>
        <dbReference type="ARBA" id="ARBA00022801"/>
    </source>
</evidence>
<proteinExistence type="inferred from homology"/>
<dbReference type="SUPFAM" id="SSF51445">
    <property type="entry name" value="(Trans)glycosidases"/>
    <property type="match status" value="1"/>
</dbReference>